<keyword evidence="3" id="KW-0378">Hydrolase</keyword>
<reference evidence="6" key="1">
    <citation type="submission" date="2025-08" db="UniProtKB">
        <authorList>
            <consortium name="Ensembl"/>
        </authorList>
    </citation>
    <scope>IDENTIFICATION</scope>
</reference>
<proteinExistence type="inferred from homology"/>
<accession>A0A8C0KJR2</accession>
<evidence type="ECO:0000256" key="2">
    <source>
        <dbReference type="ARBA" id="ARBA00022741"/>
    </source>
</evidence>
<sequence>MASRVFQSNFTWSKILELWRDTSALKGAFEVGDLPTVATKLQATLHLPENARLDTGITGGTGSGKSTFVNAIRGLGDEDPRSAYTGVVEMSVDPTPYAHPKYPNVVIWDLLGIDTPTFQAKKYLQQVLLDRYDFLLLITLESFTAHHTQLACEILQQGKRFYFIRSKVDVDMRPHAAGAPAPFQRKEHSARPGRTVGNGWKVSPVFRLSMFELGKYDFDLHKRHAFLLAMPNISKPILEQKAASLQQHLWLVTTVACGVNPSPVPVVQDVVCDLCMLINSLEGYCHSFGLDKDSLIMLAEQTGQPWHKILEAVQGLKTKVTEALVVELLGQASRDASAFTQELLNVPVLGTLVTCGISFATIYQMLRTSLDKVIKDAQKVRAPGATWVKSTLTLEICGDTRARKLGTCGSCLQKVLILIKEPDPDSCTCPWWPCGNL</sequence>
<evidence type="ECO:0000256" key="1">
    <source>
        <dbReference type="ARBA" id="ARBA00005429"/>
    </source>
</evidence>
<dbReference type="InterPro" id="IPR051515">
    <property type="entry name" value="IRG"/>
</dbReference>
<dbReference type="GO" id="GO:0005525">
    <property type="term" value="F:GTP binding"/>
    <property type="evidence" value="ECO:0007669"/>
    <property type="project" value="UniProtKB-KW"/>
</dbReference>
<dbReference type="InterPro" id="IPR007743">
    <property type="entry name" value="Immunity-related_GTPase-like"/>
</dbReference>
<reference evidence="6" key="2">
    <citation type="submission" date="2025-09" db="UniProtKB">
        <authorList>
            <consortium name="Ensembl"/>
        </authorList>
    </citation>
    <scope>IDENTIFICATION</scope>
</reference>
<keyword evidence="2" id="KW-0547">Nucleotide-binding</keyword>
<protein>
    <recommendedName>
        <fullName evidence="5">IRG-type G domain-containing protein</fullName>
    </recommendedName>
</protein>
<keyword evidence="7" id="KW-1185">Reference proteome</keyword>
<dbReference type="GO" id="GO:0016020">
    <property type="term" value="C:membrane"/>
    <property type="evidence" value="ECO:0007669"/>
    <property type="project" value="InterPro"/>
</dbReference>
<dbReference type="Proteomes" id="UP000694391">
    <property type="component" value="Unplaced"/>
</dbReference>
<dbReference type="SUPFAM" id="SSF52540">
    <property type="entry name" value="P-loop containing nucleoside triphosphate hydrolases"/>
    <property type="match status" value="1"/>
</dbReference>
<dbReference type="Ensembl" id="ENSCAFT00020019180.1">
    <property type="protein sequence ID" value="ENSCAFP00020016528.1"/>
    <property type="gene ID" value="ENSCAFG00020013243.1"/>
</dbReference>
<evidence type="ECO:0000259" key="5">
    <source>
        <dbReference type="PROSITE" id="PS51716"/>
    </source>
</evidence>
<keyword evidence="4" id="KW-0342">GTP-binding</keyword>
<dbReference type="PANTHER" id="PTHR32341:SF17">
    <property type="entry name" value="IRG-TYPE G DOMAIN-CONTAINING PROTEIN"/>
    <property type="match status" value="1"/>
</dbReference>
<dbReference type="PANTHER" id="PTHR32341">
    <property type="entry name" value="INTERFERON-INDUCIBLE GTPASE"/>
    <property type="match status" value="1"/>
</dbReference>
<dbReference type="PROSITE" id="PS51716">
    <property type="entry name" value="G_IRG"/>
    <property type="match status" value="1"/>
</dbReference>
<comment type="similarity">
    <text evidence="1">Belongs to the TRAFAC class dynamin-like GTPase superfamily. IRG family.</text>
</comment>
<evidence type="ECO:0000256" key="3">
    <source>
        <dbReference type="ARBA" id="ARBA00022801"/>
    </source>
</evidence>
<dbReference type="Pfam" id="PF05049">
    <property type="entry name" value="IIGP"/>
    <property type="match status" value="1"/>
</dbReference>
<dbReference type="GO" id="GO:0003924">
    <property type="term" value="F:GTPase activity"/>
    <property type="evidence" value="ECO:0007669"/>
    <property type="project" value="TreeGrafter"/>
</dbReference>
<evidence type="ECO:0000313" key="7">
    <source>
        <dbReference type="Proteomes" id="UP000694391"/>
    </source>
</evidence>
<evidence type="ECO:0000256" key="4">
    <source>
        <dbReference type="ARBA" id="ARBA00023134"/>
    </source>
</evidence>
<dbReference type="FunFam" id="3.40.50.300:FF:000541">
    <property type="entry name" value="Immunity related GTPase M"/>
    <property type="match status" value="1"/>
</dbReference>
<dbReference type="GeneTree" id="ENSGT00950000183007"/>
<name>A0A8C0KJR2_CANLU</name>
<organism evidence="6 7">
    <name type="scientific">Canis lupus dingo</name>
    <name type="common">dingo</name>
    <dbReference type="NCBI Taxonomy" id="286419"/>
    <lineage>
        <taxon>Eukaryota</taxon>
        <taxon>Metazoa</taxon>
        <taxon>Chordata</taxon>
        <taxon>Craniata</taxon>
        <taxon>Vertebrata</taxon>
        <taxon>Euteleostomi</taxon>
        <taxon>Mammalia</taxon>
        <taxon>Eutheria</taxon>
        <taxon>Laurasiatheria</taxon>
        <taxon>Carnivora</taxon>
        <taxon>Caniformia</taxon>
        <taxon>Canidae</taxon>
        <taxon>Canis</taxon>
    </lineage>
</organism>
<feature type="domain" description="IRG-type G" evidence="5">
    <location>
        <begin position="51"/>
        <end position="230"/>
    </location>
</feature>
<dbReference type="InterPro" id="IPR030385">
    <property type="entry name" value="G_IRG_dom"/>
</dbReference>
<dbReference type="InterPro" id="IPR027417">
    <property type="entry name" value="P-loop_NTPase"/>
</dbReference>
<evidence type="ECO:0000313" key="6">
    <source>
        <dbReference type="Ensembl" id="ENSCAFP00020016528.1"/>
    </source>
</evidence>
<dbReference type="Gene3D" id="3.40.50.300">
    <property type="entry name" value="P-loop containing nucleotide triphosphate hydrolases"/>
    <property type="match status" value="1"/>
</dbReference>
<dbReference type="AlphaFoldDB" id="A0A8C0KJR2"/>